<evidence type="ECO:0000313" key="7">
    <source>
        <dbReference type="Proteomes" id="UP000527616"/>
    </source>
</evidence>
<protein>
    <submittedName>
        <fullName evidence="6">Arylsulfatase A-like enzyme</fullName>
    </submittedName>
</protein>
<evidence type="ECO:0000313" key="6">
    <source>
        <dbReference type="EMBL" id="NYI71546.1"/>
    </source>
</evidence>
<dbReference type="Gene3D" id="3.40.720.10">
    <property type="entry name" value="Alkaline Phosphatase, subunit A"/>
    <property type="match status" value="1"/>
</dbReference>
<dbReference type="InterPro" id="IPR050738">
    <property type="entry name" value="Sulfatase"/>
</dbReference>
<dbReference type="GO" id="GO:0004065">
    <property type="term" value="F:arylsulfatase activity"/>
    <property type="evidence" value="ECO:0007669"/>
    <property type="project" value="TreeGrafter"/>
</dbReference>
<dbReference type="EMBL" id="JACBZS010000001">
    <property type="protein sequence ID" value="NYI71546.1"/>
    <property type="molecule type" value="Genomic_DNA"/>
</dbReference>
<comment type="caution">
    <text evidence="6">The sequence shown here is derived from an EMBL/GenBank/DDBJ whole genome shotgun (WGS) entry which is preliminary data.</text>
</comment>
<dbReference type="SUPFAM" id="SSF53649">
    <property type="entry name" value="Alkaline phosphatase-like"/>
    <property type="match status" value="1"/>
</dbReference>
<dbReference type="InterPro" id="IPR000917">
    <property type="entry name" value="Sulfatase_N"/>
</dbReference>
<dbReference type="CDD" id="cd16027">
    <property type="entry name" value="SGSH"/>
    <property type="match status" value="1"/>
</dbReference>
<keyword evidence="7" id="KW-1185">Reference proteome</keyword>
<evidence type="ECO:0000256" key="1">
    <source>
        <dbReference type="ARBA" id="ARBA00008779"/>
    </source>
</evidence>
<dbReference type="Pfam" id="PF00884">
    <property type="entry name" value="Sulfatase"/>
    <property type="match status" value="1"/>
</dbReference>
<keyword evidence="2" id="KW-0479">Metal-binding</keyword>
<dbReference type="RefSeq" id="WP_179445356.1">
    <property type="nucleotide sequence ID" value="NZ_JACBZS010000001.1"/>
</dbReference>
<dbReference type="AlphaFoldDB" id="A0A7Z0D9P0"/>
<name>A0A7Z0D9P0_9ACTN</name>
<dbReference type="PANTHER" id="PTHR42693:SF33">
    <property type="entry name" value="ARYLSULFATASE"/>
    <property type="match status" value="1"/>
</dbReference>
<gene>
    <name evidence="6" type="ORF">GGQ54_002106</name>
</gene>
<organism evidence="6 7">
    <name type="scientific">Naumannella cuiyingiana</name>
    <dbReference type="NCBI Taxonomy" id="1347891"/>
    <lineage>
        <taxon>Bacteria</taxon>
        <taxon>Bacillati</taxon>
        <taxon>Actinomycetota</taxon>
        <taxon>Actinomycetes</taxon>
        <taxon>Propionibacteriales</taxon>
        <taxon>Propionibacteriaceae</taxon>
        <taxon>Naumannella</taxon>
    </lineage>
</organism>
<dbReference type="InterPro" id="IPR017850">
    <property type="entry name" value="Alkaline_phosphatase_core_sf"/>
</dbReference>
<evidence type="ECO:0000259" key="5">
    <source>
        <dbReference type="Pfam" id="PF00884"/>
    </source>
</evidence>
<sequence length="431" mass="47065">MGDPAESFLFVHLHDLGRQLGSYGAVGARSPRLDRLAAQGIRWTDAHSTAPLCSPARASLFTGRYPHEVGMDGLAHHGFGYPPGVRTMPAILGEHGYATALFGMQHESLDPATLGYAEWDTGDDRCDWVVERAGAWLDDHADRAPDQPFLLVAGMFETHRPWDDYEPVDPDTIRPPGFLPDVPAVRDDLAGMYGALERADAAIGRLLDRLAASGLADKTWVIITTDHGIAFPGAKSTLAGAGTEIALIIRPPGASGIAPAVRDDLFSGVDLLPTMLGLAGVPIPDEVSGVSHADRIRDPQHAPAPRESIFTERTYHDDYDPMRAVRTGDWAYRESYAERPRIALPLDIAESPSAAALDESARAPRPRRELYRLADDPYETTNLAEDERYAEIRDELAERLAHWRADTRDELPDEAAGNARAAEFMARWVGG</sequence>
<feature type="domain" description="Sulfatase N-terminal" evidence="5">
    <location>
        <begin position="10"/>
        <end position="281"/>
    </location>
</feature>
<dbReference type="Proteomes" id="UP000527616">
    <property type="component" value="Unassembled WGS sequence"/>
</dbReference>
<dbReference type="GO" id="GO:0046872">
    <property type="term" value="F:metal ion binding"/>
    <property type="evidence" value="ECO:0007669"/>
    <property type="project" value="UniProtKB-KW"/>
</dbReference>
<dbReference type="InterPro" id="IPR024607">
    <property type="entry name" value="Sulfatase_CS"/>
</dbReference>
<dbReference type="PROSITE" id="PS00523">
    <property type="entry name" value="SULFATASE_1"/>
    <property type="match status" value="1"/>
</dbReference>
<evidence type="ECO:0000256" key="2">
    <source>
        <dbReference type="ARBA" id="ARBA00022723"/>
    </source>
</evidence>
<evidence type="ECO:0000256" key="3">
    <source>
        <dbReference type="ARBA" id="ARBA00022801"/>
    </source>
</evidence>
<accession>A0A7Z0D9P0</accession>
<keyword evidence="3" id="KW-0378">Hydrolase</keyword>
<keyword evidence="4" id="KW-0106">Calcium</keyword>
<dbReference type="PANTHER" id="PTHR42693">
    <property type="entry name" value="ARYLSULFATASE FAMILY MEMBER"/>
    <property type="match status" value="1"/>
</dbReference>
<evidence type="ECO:0000256" key="4">
    <source>
        <dbReference type="ARBA" id="ARBA00022837"/>
    </source>
</evidence>
<comment type="similarity">
    <text evidence="1">Belongs to the sulfatase family.</text>
</comment>
<reference evidence="6 7" key="1">
    <citation type="submission" date="2020-07" db="EMBL/GenBank/DDBJ databases">
        <title>Sequencing the genomes of 1000 actinobacteria strains.</title>
        <authorList>
            <person name="Klenk H.-P."/>
        </authorList>
    </citation>
    <scope>NUCLEOTIDE SEQUENCE [LARGE SCALE GENOMIC DNA]</scope>
    <source>
        <strain evidence="6 7">DSM 103164</strain>
    </source>
</reference>
<proteinExistence type="inferred from homology"/>